<feature type="transmembrane region" description="Helical" evidence="17">
    <location>
        <begin position="299"/>
        <end position="321"/>
    </location>
</feature>
<feature type="transmembrane region" description="Helical" evidence="17">
    <location>
        <begin position="180"/>
        <end position="202"/>
    </location>
</feature>
<feature type="transmembrane region" description="Helical" evidence="17">
    <location>
        <begin position="20"/>
        <end position="38"/>
    </location>
</feature>
<evidence type="ECO:0000256" key="3">
    <source>
        <dbReference type="ARBA" id="ARBA00009025"/>
    </source>
</evidence>
<evidence type="ECO:0000256" key="1">
    <source>
        <dbReference type="ARBA" id="ARBA00003257"/>
    </source>
</evidence>
<sequence length="449" mass="51823">MKIIFMVLFMIPLSLMKKFYWLNQFMYFLMTFVFILMIQMNNMVGCISYLFMLDLLSYTMILLSFWICSLMLLASGKIFNNKNYESLFMTMILLLLLSLIGTFSALNLFIFYLFFEMSLIPTLILIIGWGYQPERIQAGTYLLFYTLFGSFPMMLFMFYYDSINYSLNLFLLTENLTSLLMFIFMNFVFLVKMPMYFLHLWLPKAHVEAPVSGSMILAGVMLKLGGYGMMRLLPIFMLINNSFNYIFISISLVGGVICSLICLRQSDMKSLIAYSSVSHMGMVLAGLLTYSVWGFYGSLSMMVAHGLCSSGLFCLANIVYERIGSRSLYLNKGLINLMPSMSLLWFLLCSSNMAAPPSFNLLGEIMLINSLVSWSFYTMIILLFMLFFSAVYSLFLYAYSQHGMIYSGLYTISGGNIREFLLLILHWLPLNLLILKSEVFFMWIYLNSL</sequence>
<dbReference type="InterPro" id="IPR001750">
    <property type="entry name" value="ND/Mrp_TM"/>
</dbReference>
<feature type="transmembrane region" description="Helical" evidence="17">
    <location>
        <begin position="374"/>
        <end position="399"/>
    </location>
</feature>
<comment type="subcellular location">
    <subcellularLocation>
        <location evidence="2 17">Mitochondrion membrane</location>
        <topology evidence="2 17">Multi-pass membrane protein</topology>
    </subcellularLocation>
</comment>
<feature type="transmembrane region" description="Helical" evidence="17">
    <location>
        <begin position="141"/>
        <end position="160"/>
    </location>
</feature>
<evidence type="ECO:0000256" key="8">
    <source>
        <dbReference type="ARBA" id="ARBA00022692"/>
    </source>
</evidence>
<dbReference type="EC" id="7.1.1.2" evidence="4 17"/>
<evidence type="ECO:0000256" key="7">
    <source>
        <dbReference type="ARBA" id="ARBA00022660"/>
    </source>
</evidence>
<feature type="transmembrane region" description="Helical" evidence="17">
    <location>
        <begin position="420"/>
        <end position="446"/>
    </location>
</feature>
<dbReference type="Pfam" id="PF01059">
    <property type="entry name" value="Oxidored_q5_N"/>
    <property type="match status" value="1"/>
</dbReference>
<evidence type="ECO:0000256" key="16">
    <source>
        <dbReference type="ARBA" id="ARBA00049551"/>
    </source>
</evidence>
<keyword evidence="8 17" id="KW-0812">Transmembrane</keyword>
<keyword evidence="14 17" id="KW-0496">Mitochondrion</keyword>
<proteinExistence type="inferred from homology"/>
<keyword evidence="11 17" id="KW-1133">Transmembrane helix</keyword>
<feature type="transmembrane region" description="Helical" evidence="17">
    <location>
        <begin position="50"/>
        <end position="74"/>
    </location>
</feature>
<feature type="domain" description="NADH:ubiquinone oxidoreductase chain 4 N-terminal" evidence="19">
    <location>
        <begin position="1"/>
        <end position="101"/>
    </location>
</feature>
<dbReference type="GO" id="GO:0042773">
    <property type="term" value="P:ATP synthesis coupled electron transport"/>
    <property type="evidence" value="ECO:0007669"/>
    <property type="project" value="InterPro"/>
</dbReference>
<dbReference type="GO" id="GO:0003954">
    <property type="term" value="F:NADH dehydrogenase activity"/>
    <property type="evidence" value="ECO:0007669"/>
    <property type="project" value="TreeGrafter"/>
</dbReference>
<reference evidence="20" key="1">
    <citation type="submission" date="2015-09" db="EMBL/GenBank/DDBJ databases">
        <title>Capturing the unknown biodiversity of arthropods in tropical forests using metagenomics.</title>
        <authorList>
            <person name="Andujar C."/>
            <person name="Creedy T.J."/>
            <person name="Garner B."/>
            <person name="Canty R."/>
            <person name="Warner H.B."/>
            <person name="Lipecki J."/>
            <person name="Crampton-Platt A."/>
            <person name="Gabrielli M."/>
            <person name="Croydon-Veleslavov I.A."/>
            <person name="Lim J.L."/>
            <person name="Linard B."/>
            <person name="Vogler A."/>
        </authorList>
    </citation>
    <scope>NUCLEOTIDE SEQUENCE</scope>
</reference>
<evidence type="ECO:0000256" key="4">
    <source>
        <dbReference type="ARBA" id="ARBA00012944"/>
    </source>
</evidence>
<dbReference type="PANTHER" id="PTHR43507">
    <property type="entry name" value="NADH-UBIQUINONE OXIDOREDUCTASE CHAIN 4"/>
    <property type="match status" value="1"/>
</dbReference>
<evidence type="ECO:0000313" key="20">
    <source>
        <dbReference type="EMBL" id="AML25984.1"/>
    </source>
</evidence>
<dbReference type="GO" id="GO:0031966">
    <property type="term" value="C:mitochondrial membrane"/>
    <property type="evidence" value="ECO:0007669"/>
    <property type="project" value="UniProtKB-SubCell"/>
</dbReference>
<evidence type="ECO:0000256" key="13">
    <source>
        <dbReference type="ARBA" id="ARBA00023075"/>
    </source>
</evidence>
<dbReference type="AlphaFoldDB" id="A0A126TEN3"/>
<evidence type="ECO:0000256" key="14">
    <source>
        <dbReference type="ARBA" id="ARBA00023128"/>
    </source>
</evidence>
<feature type="transmembrane region" description="Helical" evidence="17">
    <location>
        <begin position="109"/>
        <end position="129"/>
    </location>
</feature>
<feature type="transmembrane region" description="Helical" evidence="17">
    <location>
        <begin position="245"/>
        <end position="264"/>
    </location>
</feature>
<geneLocation type="mitochondrion" evidence="20"/>
<keyword evidence="6 17" id="KW-0813">Transport</keyword>
<keyword evidence="15 17" id="KW-0472">Membrane</keyword>
<dbReference type="GO" id="GO:0015990">
    <property type="term" value="P:electron transport coupled proton transport"/>
    <property type="evidence" value="ECO:0007669"/>
    <property type="project" value="TreeGrafter"/>
</dbReference>
<dbReference type="GO" id="GO:0008137">
    <property type="term" value="F:NADH dehydrogenase (ubiquinone) activity"/>
    <property type="evidence" value="ECO:0007669"/>
    <property type="project" value="UniProtKB-UniRule"/>
</dbReference>
<keyword evidence="9" id="KW-1278">Translocase</keyword>
<evidence type="ECO:0000256" key="17">
    <source>
        <dbReference type="RuleBase" id="RU003297"/>
    </source>
</evidence>
<keyword evidence="10 17" id="KW-0249">Electron transport</keyword>
<evidence type="ECO:0000256" key="2">
    <source>
        <dbReference type="ARBA" id="ARBA00004225"/>
    </source>
</evidence>
<keyword evidence="12 17" id="KW-0520">NAD</keyword>
<feature type="transmembrane region" description="Helical" evidence="17">
    <location>
        <begin position="271"/>
        <end position="293"/>
    </location>
</feature>
<evidence type="ECO:0000256" key="12">
    <source>
        <dbReference type="ARBA" id="ARBA00023027"/>
    </source>
</evidence>
<dbReference type="EMBL" id="KT696188">
    <property type="protein sequence ID" value="AML25984.1"/>
    <property type="molecule type" value="Genomic_DNA"/>
</dbReference>
<organism evidence="20">
    <name type="scientific">Staphylinidae sp. BMNH 1274232</name>
    <dbReference type="NCBI Taxonomy" id="1796565"/>
    <lineage>
        <taxon>Eukaryota</taxon>
        <taxon>Metazoa</taxon>
        <taxon>Ecdysozoa</taxon>
        <taxon>Arthropoda</taxon>
        <taxon>Hexapoda</taxon>
        <taxon>Insecta</taxon>
        <taxon>Pterygota</taxon>
        <taxon>Neoptera</taxon>
        <taxon>Endopterygota</taxon>
        <taxon>Coleoptera</taxon>
        <taxon>Polyphaga</taxon>
        <taxon>Staphyliniformia</taxon>
        <taxon>Staphylinidae</taxon>
    </lineage>
</organism>
<keyword evidence="13 17" id="KW-0830">Ubiquinone</keyword>
<dbReference type="InterPro" id="IPR000260">
    <property type="entry name" value="NADH4_N"/>
</dbReference>
<evidence type="ECO:0000256" key="10">
    <source>
        <dbReference type="ARBA" id="ARBA00022982"/>
    </source>
</evidence>
<dbReference type="GO" id="GO:0048039">
    <property type="term" value="F:ubiquinone binding"/>
    <property type="evidence" value="ECO:0007669"/>
    <property type="project" value="TreeGrafter"/>
</dbReference>
<feature type="transmembrane region" description="Helical" evidence="17">
    <location>
        <begin position="214"/>
        <end position="239"/>
    </location>
</feature>
<feature type="transmembrane region" description="Helical" evidence="17">
    <location>
        <begin position="333"/>
        <end position="354"/>
    </location>
</feature>
<keyword evidence="7 17" id="KW-0679">Respiratory chain</keyword>
<evidence type="ECO:0000259" key="19">
    <source>
        <dbReference type="Pfam" id="PF01059"/>
    </source>
</evidence>
<comment type="function">
    <text evidence="17">Core subunit of the mitochondrial membrane respiratory chain NADH dehydrogenase (Complex I) which catalyzes electron transfer from NADH through the respiratory chain, using ubiquinone as an electron acceptor. Essential for the catalytic activity and assembly of complex I.</text>
</comment>
<protein>
    <recommendedName>
        <fullName evidence="5 17">NADH-ubiquinone oxidoreductase chain 4</fullName>
        <ecNumber evidence="4 17">7.1.1.2</ecNumber>
    </recommendedName>
</protein>
<accession>A0A126TEN3</accession>
<comment type="function">
    <text evidence="1">Core subunit of the mitochondrial membrane respiratory chain NADH dehydrogenase (Complex I) that is believed to belong to the minimal assembly required for catalysis. Complex I functions in the transfer of electrons from NADH to the respiratory chain. The immediate electron acceptor for the enzyme is believed to be ubiquinone.</text>
</comment>
<evidence type="ECO:0000256" key="6">
    <source>
        <dbReference type="ARBA" id="ARBA00022448"/>
    </source>
</evidence>
<evidence type="ECO:0000259" key="18">
    <source>
        <dbReference type="Pfam" id="PF00361"/>
    </source>
</evidence>
<dbReference type="PANTHER" id="PTHR43507:SF20">
    <property type="entry name" value="NADH-UBIQUINONE OXIDOREDUCTASE CHAIN 4"/>
    <property type="match status" value="1"/>
</dbReference>
<evidence type="ECO:0000256" key="5">
    <source>
        <dbReference type="ARBA" id="ARBA00021006"/>
    </source>
</evidence>
<dbReference type="Pfam" id="PF00361">
    <property type="entry name" value="Proton_antipo_M"/>
    <property type="match status" value="1"/>
</dbReference>
<dbReference type="InterPro" id="IPR003918">
    <property type="entry name" value="NADH_UbQ_OxRdtase"/>
</dbReference>
<feature type="transmembrane region" description="Helical" evidence="17">
    <location>
        <begin position="86"/>
        <end position="103"/>
    </location>
</feature>
<comment type="catalytic activity">
    <reaction evidence="16 17">
        <text>a ubiquinone + NADH + 5 H(+)(in) = a ubiquinol + NAD(+) + 4 H(+)(out)</text>
        <dbReference type="Rhea" id="RHEA:29091"/>
        <dbReference type="Rhea" id="RHEA-COMP:9565"/>
        <dbReference type="Rhea" id="RHEA-COMP:9566"/>
        <dbReference type="ChEBI" id="CHEBI:15378"/>
        <dbReference type="ChEBI" id="CHEBI:16389"/>
        <dbReference type="ChEBI" id="CHEBI:17976"/>
        <dbReference type="ChEBI" id="CHEBI:57540"/>
        <dbReference type="ChEBI" id="CHEBI:57945"/>
        <dbReference type="EC" id="7.1.1.2"/>
    </reaction>
</comment>
<feature type="domain" description="NADH:quinone oxidoreductase/Mrp antiporter transmembrane" evidence="18">
    <location>
        <begin position="105"/>
        <end position="387"/>
    </location>
</feature>
<dbReference type="PRINTS" id="PR01437">
    <property type="entry name" value="NUOXDRDTASE4"/>
</dbReference>
<gene>
    <name evidence="20" type="primary">ND4</name>
</gene>
<evidence type="ECO:0000256" key="11">
    <source>
        <dbReference type="ARBA" id="ARBA00022989"/>
    </source>
</evidence>
<evidence type="ECO:0000256" key="9">
    <source>
        <dbReference type="ARBA" id="ARBA00022967"/>
    </source>
</evidence>
<comment type="similarity">
    <text evidence="3 17">Belongs to the complex I subunit 4 family.</text>
</comment>
<name>A0A126TEN3_9COLE</name>
<evidence type="ECO:0000256" key="15">
    <source>
        <dbReference type="ARBA" id="ARBA00023136"/>
    </source>
</evidence>